<gene>
    <name evidence="1" type="ORF">FH972_014350</name>
</gene>
<proteinExistence type="predicted"/>
<protein>
    <recommendedName>
        <fullName evidence="3">RNase H type-1 domain-containing protein</fullName>
    </recommendedName>
</protein>
<dbReference type="Proteomes" id="UP000327013">
    <property type="component" value="Chromosome 6"/>
</dbReference>
<evidence type="ECO:0000313" key="1">
    <source>
        <dbReference type="EMBL" id="KAE8075656.1"/>
    </source>
</evidence>
<sequence length="81" mass="9294">MRITRIQFEGDAKNVIKAMKADSSDDCGWRQITEDILFSLQSIPQWEMGYSRCDTNKVAHRKEERRASGNLKLGVFETTLA</sequence>
<dbReference type="OrthoDB" id="1001181at2759"/>
<dbReference type="AlphaFoldDB" id="A0A5N6RBC1"/>
<organism evidence="1 2">
    <name type="scientific">Carpinus fangiana</name>
    <dbReference type="NCBI Taxonomy" id="176857"/>
    <lineage>
        <taxon>Eukaryota</taxon>
        <taxon>Viridiplantae</taxon>
        <taxon>Streptophyta</taxon>
        <taxon>Embryophyta</taxon>
        <taxon>Tracheophyta</taxon>
        <taxon>Spermatophyta</taxon>
        <taxon>Magnoliopsida</taxon>
        <taxon>eudicotyledons</taxon>
        <taxon>Gunneridae</taxon>
        <taxon>Pentapetalae</taxon>
        <taxon>rosids</taxon>
        <taxon>fabids</taxon>
        <taxon>Fagales</taxon>
        <taxon>Betulaceae</taxon>
        <taxon>Carpinus</taxon>
    </lineage>
</organism>
<dbReference type="EMBL" id="CM017326">
    <property type="protein sequence ID" value="KAE8075656.1"/>
    <property type="molecule type" value="Genomic_DNA"/>
</dbReference>
<reference evidence="1 2" key="1">
    <citation type="submission" date="2019-06" db="EMBL/GenBank/DDBJ databases">
        <title>A chromosomal-level reference genome of Carpinus fangiana (Coryloideae, Betulaceae).</title>
        <authorList>
            <person name="Yang X."/>
            <person name="Wang Z."/>
            <person name="Zhang L."/>
            <person name="Hao G."/>
            <person name="Liu J."/>
            <person name="Yang Y."/>
        </authorList>
    </citation>
    <scope>NUCLEOTIDE SEQUENCE [LARGE SCALE GENOMIC DNA]</scope>
    <source>
        <strain evidence="1">Cfa_2016G</strain>
        <tissue evidence="1">Leaf</tissue>
    </source>
</reference>
<evidence type="ECO:0000313" key="2">
    <source>
        <dbReference type="Proteomes" id="UP000327013"/>
    </source>
</evidence>
<accession>A0A5N6RBC1</accession>
<keyword evidence="2" id="KW-1185">Reference proteome</keyword>
<name>A0A5N6RBC1_9ROSI</name>
<evidence type="ECO:0008006" key="3">
    <source>
        <dbReference type="Google" id="ProtNLM"/>
    </source>
</evidence>